<evidence type="ECO:0000256" key="7">
    <source>
        <dbReference type="SAM" id="MobiDB-lite"/>
    </source>
</evidence>
<dbReference type="GO" id="GO:0003700">
    <property type="term" value="F:DNA-binding transcription factor activity"/>
    <property type="evidence" value="ECO:0007669"/>
    <property type="project" value="InterPro"/>
</dbReference>
<dbReference type="PROSITE" id="PS51294">
    <property type="entry name" value="HTH_MYB"/>
    <property type="match status" value="1"/>
</dbReference>
<comment type="subcellular location">
    <subcellularLocation>
        <location evidence="1">Nucleus</location>
    </subcellularLocation>
</comment>
<dbReference type="Pfam" id="PF00249">
    <property type="entry name" value="Myb_DNA-binding"/>
    <property type="match status" value="1"/>
</dbReference>
<dbReference type="NCBIfam" id="TIGR01557">
    <property type="entry name" value="myb_SHAQKYF"/>
    <property type="match status" value="1"/>
</dbReference>
<dbReference type="PANTHER" id="PTHR31499:SF2">
    <property type="entry name" value="MYB-RELATED PROTEIN 2"/>
    <property type="match status" value="1"/>
</dbReference>
<dbReference type="Gene3D" id="1.10.10.60">
    <property type="entry name" value="Homeodomain-like"/>
    <property type="match status" value="1"/>
</dbReference>
<evidence type="ECO:0000256" key="4">
    <source>
        <dbReference type="ARBA" id="ARBA00023054"/>
    </source>
</evidence>
<protein>
    <recommendedName>
        <fullName evidence="8">HTH myb-type domain-containing protein</fullName>
    </recommendedName>
</protein>
<reference evidence="9 10" key="1">
    <citation type="journal article" date="2020" name="Mol. Plant">
        <title>The Chromosome-Based Rubber Tree Genome Provides New Insights into Spurge Genome Evolution and Rubber Biosynthesis.</title>
        <authorList>
            <person name="Liu J."/>
            <person name="Shi C."/>
            <person name="Shi C.C."/>
            <person name="Li W."/>
            <person name="Zhang Q.J."/>
            <person name="Zhang Y."/>
            <person name="Li K."/>
            <person name="Lu H.F."/>
            <person name="Shi C."/>
            <person name="Zhu S.T."/>
            <person name="Xiao Z.Y."/>
            <person name="Nan H."/>
            <person name="Yue Y."/>
            <person name="Zhu X.G."/>
            <person name="Wu Y."/>
            <person name="Hong X.N."/>
            <person name="Fan G.Y."/>
            <person name="Tong Y."/>
            <person name="Zhang D."/>
            <person name="Mao C.L."/>
            <person name="Liu Y.L."/>
            <person name="Hao S.J."/>
            <person name="Liu W.Q."/>
            <person name="Lv M.Q."/>
            <person name="Zhang H.B."/>
            <person name="Liu Y."/>
            <person name="Hu-Tang G.R."/>
            <person name="Wang J.P."/>
            <person name="Wang J.H."/>
            <person name="Sun Y.H."/>
            <person name="Ni S.B."/>
            <person name="Chen W.B."/>
            <person name="Zhang X.C."/>
            <person name="Jiao Y.N."/>
            <person name="Eichler E.E."/>
            <person name="Li G.H."/>
            <person name="Liu X."/>
            <person name="Gao L.Z."/>
        </authorList>
    </citation>
    <scope>NUCLEOTIDE SEQUENCE [LARGE SCALE GENOMIC DNA]</scope>
    <source>
        <strain evidence="10">cv. GT1</strain>
        <tissue evidence="9">Leaf</tissue>
    </source>
</reference>
<keyword evidence="6" id="KW-0539">Nucleus</keyword>
<evidence type="ECO:0000256" key="2">
    <source>
        <dbReference type="ARBA" id="ARBA00006783"/>
    </source>
</evidence>
<keyword evidence="10" id="KW-1185">Reference proteome</keyword>
<feature type="region of interest" description="Disordered" evidence="7">
    <location>
        <begin position="346"/>
        <end position="395"/>
    </location>
</feature>
<dbReference type="AlphaFoldDB" id="A0A6A6M2B3"/>
<dbReference type="InterPro" id="IPR006447">
    <property type="entry name" value="Myb_dom_plants"/>
</dbReference>
<dbReference type="InterPro" id="IPR046955">
    <property type="entry name" value="PHR1-like"/>
</dbReference>
<dbReference type="EMBL" id="JAAGAX010000008">
    <property type="protein sequence ID" value="KAF2306947.1"/>
    <property type="molecule type" value="Genomic_DNA"/>
</dbReference>
<dbReference type="InterPro" id="IPR017930">
    <property type="entry name" value="Myb_dom"/>
</dbReference>
<name>A0A6A6M2B3_HEVBR</name>
<dbReference type="Proteomes" id="UP000467840">
    <property type="component" value="Chromosome 9"/>
</dbReference>
<dbReference type="GO" id="GO:0005634">
    <property type="term" value="C:nucleus"/>
    <property type="evidence" value="ECO:0007669"/>
    <property type="project" value="UniProtKB-SubCell"/>
</dbReference>
<dbReference type="FunFam" id="1.10.10.60:FF:000002">
    <property type="entry name" value="Myb family transcription factor"/>
    <property type="match status" value="1"/>
</dbReference>
<feature type="region of interest" description="Disordered" evidence="7">
    <location>
        <begin position="1"/>
        <end position="28"/>
    </location>
</feature>
<evidence type="ECO:0000256" key="6">
    <source>
        <dbReference type="ARBA" id="ARBA00023242"/>
    </source>
</evidence>
<sequence>MEAGVVGRDVSSSSTPRKEHPLLCENANPPDRHLFLQGGNGPGDSGLVLSTDAKPRLKWTPDLHERFIEAVNQLGGADKATPKAVMKLMGIPGLTLYHLKSHLQKYRLSKNLHGQAICRSSKIGANAVEGDRMSEANVTHINNISIGSQTNKSLHISEALQMQIEVQRRLQEQLEVQRHLQLRIEAQGKYLQAVLEKAQETLGRQNLGTVGLEAAKVQLSELVSKVSTQCLNSAFSELKELQGLCPQQMQTTPPTDCSMDSCLTSCEGSQKEQDIHNTGIRVRPYNGNALLESKEMAEDHMLHPTEFKWDENLKDNKMFLSPVGNTTEKRIFSAERCSSDLSMRVGLQEESGNTSSSFAEGRYKGRNDDDNFPDQTNKRTDSLKLQNENISPGHRPSYFATKLDLNSHDEIDAASSCKQLEWF</sequence>
<keyword evidence="5" id="KW-0804">Transcription</keyword>
<keyword evidence="3" id="KW-0805">Transcription regulation</keyword>
<evidence type="ECO:0000256" key="1">
    <source>
        <dbReference type="ARBA" id="ARBA00004123"/>
    </source>
</evidence>
<evidence type="ECO:0000256" key="3">
    <source>
        <dbReference type="ARBA" id="ARBA00023015"/>
    </source>
</evidence>
<dbReference type="PANTHER" id="PTHR31499">
    <property type="entry name" value="MYB FAMILY TRANSCRIPTION FACTOR PHL11"/>
    <property type="match status" value="1"/>
</dbReference>
<organism evidence="9 10">
    <name type="scientific">Hevea brasiliensis</name>
    <name type="common">Para rubber tree</name>
    <name type="synonym">Siphonia brasiliensis</name>
    <dbReference type="NCBI Taxonomy" id="3981"/>
    <lineage>
        <taxon>Eukaryota</taxon>
        <taxon>Viridiplantae</taxon>
        <taxon>Streptophyta</taxon>
        <taxon>Embryophyta</taxon>
        <taxon>Tracheophyta</taxon>
        <taxon>Spermatophyta</taxon>
        <taxon>Magnoliopsida</taxon>
        <taxon>eudicotyledons</taxon>
        <taxon>Gunneridae</taxon>
        <taxon>Pentapetalae</taxon>
        <taxon>rosids</taxon>
        <taxon>fabids</taxon>
        <taxon>Malpighiales</taxon>
        <taxon>Euphorbiaceae</taxon>
        <taxon>Crotonoideae</taxon>
        <taxon>Micrandreae</taxon>
        <taxon>Hevea</taxon>
    </lineage>
</organism>
<feature type="domain" description="HTH myb-type" evidence="8">
    <location>
        <begin position="51"/>
        <end position="111"/>
    </location>
</feature>
<dbReference type="InterPro" id="IPR001005">
    <property type="entry name" value="SANT/Myb"/>
</dbReference>
<dbReference type="InterPro" id="IPR025756">
    <property type="entry name" value="Myb_CC_LHEQLE"/>
</dbReference>
<proteinExistence type="inferred from homology"/>
<dbReference type="Pfam" id="PF14379">
    <property type="entry name" value="Myb_CC_LHEQLE"/>
    <property type="match status" value="1"/>
</dbReference>
<dbReference type="SUPFAM" id="SSF46689">
    <property type="entry name" value="Homeodomain-like"/>
    <property type="match status" value="1"/>
</dbReference>
<keyword evidence="4" id="KW-0175">Coiled coil</keyword>
<comment type="caution">
    <text evidence="9">The sequence shown here is derived from an EMBL/GenBank/DDBJ whole genome shotgun (WGS) entry which is preliminary data.</text>
</comment>
<evidence type="ECO:0000313" key="9">
    <source>
        <dbReference type="EMBL" id="KAF2306947.1"/>
    </source>
</evidence>
<gene>
    <name evidence="9" type="ORF">GH714_022684</name>
</gene>
<dbReference type="InterPro" id="IPR009057">
    <property type="entry name" value="Homeodomain-like_sf"/>
</dbReference>
<evidence type="ECO:0000256" key="5">
    <source>
        <dbReference type="ARBA" id="ARBA00023163"/>
    </source>
</evidence>
<dbReference type="GO" id="GO:0003677">
    <property type="term" value="F:DNA binding"/>
    <property type="evidence" value="ECO:0007669"/>
    <property type="project" value="InterPro"/>
</dbReference>
<evidence type="ECO:0000259" key="8">
    <source>
        <dbReference type="PROSITE" id="PS51294"/>
    </source>
</evidence>
<comment type="similarity">
    <text evidence="2">Belongs to the MYB-CC family.</text>
</comment>
<evidence type="ECO:0000313" key="10">
    <source>
        <dbReference type="Proteomes" id="UP000467840"/>
    </source>
</evidence>
<accession>A0A6A6M2B3</accession>